<dbReference type="InterPro" id="IPR029058">
    <property type="entry name" value="AB_hydrolase_fold"/>
</dbReference>
<gene>
    <name evidence="11" type="ORF">B0J11DRAFT_52480</name>
</gene>
<dbReference type="Gene3D" id="3.40.50.1820">
    <property type="entry name" value="alpha/beta hydrolase"/>
    <property type="match status" value="1"/>
</dbReference>
<proteinExistence type="inferred from homology"/>
<keyword evidence="2" id="KW-0719">Serine esterase</keyword>
<dbReference type="OrthoDB" id="3039123at2759"/>
<comment type="catalytic activity">
    <reaction evidence="9">
        <text>feruloyl-polysaccharide + H2O = ferulate + polysaccharide.</text>
        <dbReference type="EC" id="3.1.1.73"/>
    </reaction>
</comment>
<dbReference type="EC" id="3.1.1.-" evidence="10"/>
<evidence type="ECO:0000256" key="4">
    <source>
        <dbReference type="ARBA" id="ARBA00022723"/>
    </source>
</evidence>
<evidence type="ECO:0000256" key="1">
    <source>
        <dbReference type="ARBA" id="ARBA00006249"/>
    </source>
</evidence>
<evidence type="ECO:0000256" key="5">
    <source>
        <dbReference type="ARBA" id="ARBA00022729"/>
    </source>
</evidence>
<accession>A0A9P9IIN7</accession>
<sequence length="533" mass="59040">MNLFTVICSLSLLFLPVVAGPIGSFQTKCEDFRKGVQTFDTQRKAVVNIAEFLPVGTTIDRTAEGGNASCAAWVVPPVPVPVCRVNLRVQTSEESSVEIEVWLPEQWTGRILSIGNGGFGGCVPYADIEYGTYYGFATISTDNGHSGMSGGAFYRQPQVLEDFVWRAFYTGVVLGKDVVKQFYGQAHQKSYYLGCSTGGRQGWKAVQSYPDLFDGVVAGAPAIPYNGLIPWAAFALKTLGLNISNAALNLDDWKQVRSKVLEQCDGLDGATDGILEDSRQCKPDMKRWQCSSDSKGWCLTPAQLSAVEVLFKPLVVDNTVIHAGAAHGDEVRLIQGLYGPLYNDWIDEWFRYVVKEDLSWTKSQFSLQDALQSVRLNPFNIHTFDTDISAFRDRGGKVIHWHGQADEYLSITNSDQYYEAVSKTLKASPKELDKFYRYFRISGMGHCYGGPGTNILGQGYGMAVSNNPDDNILLRIVEWVEKGNAPEVLRATKLVNDDPRQGIAFSRKHCKHPKVNKYRGIGNGKDEAGWRCV</sequence>
<keyword evidence="5 10" id="KW-0732">Signal</keyword>
<keyword evidence="7" id="KW-0106">Calcium</keyword>
<keyword evidence="3" id="KW-0858">Xylan degradation</keyword>
<evidence type="ECO:0000256" key="6">
    <source>
        <dbReference type="ARBA" id="ARBA00022801"/>
    </source>
</evidence>
<protein>
    <recommendedName>
        <fullName evidence="10">Carboxylic ester hydrolase</fullName>
        <ecNumber evidence="10">3.1.1.-</ecNumber>
    </recommendedName>
</protein>
<keyword evidence="6 10" id="KW-0378">Hydrolase</keyword>
<name>A0A9P9IIN7_9PLEO</name>
<keyword evidence="3" id="KW-0624">Polysaccharide degradation</keyword>
<evidence type="ECO:0000256" key="8">
    <source>
        <dbReference type="ARBA" id="ARBA00023157"/>
    </source>
</evidence>
<reference evidence="11" key="1">
    <citation type="journal article" date="2021" name="Nat. Commun.">
        <title>Genetic determinants of endophytism in the Arabidopsis root mycobiome.</title>
        <authorList>
            <person name="Mesny F."/>
            <person name="Miyauchi S."/>
            <person name="Thiergart T."/>
            <person name="Pickel B."/>
            <person name="Atanasova L."/>
            <person name="Karlsson M."/>
            <person name="Huettel B."/>
            <person name="Barry K.W."/>
            <person name="Haridas S."/>
            <person name="Chen C."/>
            <person name="Bauer D."/>
            <person name="Andreopoulos W."/>
            <person name="Pangilinan J."/>
            <person name="LaButti K."/>
            <person name="Riley R."/>
            <person name="Lipzen A."/>
            <person name="Clum A."/>
            <person name="Drula E."/>
            <person name="Henrissat B."/>
            <person name="Kohler A."/>
            <person name="Grigoriev I.V."/>
            <person name="Martin F.M."/>
            <person name="Hacquard S."/>
        </authorList>
    </citation>
    <scope>NUCLEOTIDE SEQUENCE</scope>
    <source>
        <strain evidence="11">MPI-CAGE-CH-0243</strain>
    </source>
</reference>
<comment type="caution">
    <text evidence="11">The sequence shown here is derived from an EMBL/GenBank/DDBJ whole genome shotgun (WGS) entry which is preliminary data.</text>
</comment>
<dbReference type="SUPFAM" id="SSF53474">
    <property type="entry name" value="alpha/beta-Hydrolases"/>
    <property type="match status" value="1"/>
</dbReference>
<organism evidence="11 12">
    <name type="scientific">Dendryphion nanum</name>
    <dbReference type="NCBI Taxonomy" id="256645"/>
    <lineage>
        <taxon>Eukaryota</taxon>
        <taxon>Fungi</taxon>
        <taxon>Dikarya</taxon>
        <taxon>Ascomycota</taxon>
        <taxon>Pezizomycotina</taxon>
        <taxon>Dothideomycetes</taxon>
        <taxon>Pleosporomycetidae</taxon>
        <taxon>Pleosporales</taxon>
        <taxon>Torulaceae</taxon>
        <taxon>Dendryphion</taxon>
    </lineage>
</organism>
<keyword evidence="4" id="KW-0479">Metal-binding</keyword>
<comment type="similarity">
    <text evidence="1 10">Belongs to the tannase family.</text>
</comment>
<dbReference type="GO" id="GO:0030600">
    <property type="term" value="F:feruloyl esterase activity"/>
    <property type="evidence" value="ECO:0007669"/>
    <property type="project" value="UniProtKB-EC"/>
</dbReference>
<keyword evidence="8" id="KW-1015">Disulfide bond</keyword>
<evidence type="ECO:0000256" key="2">
    <source>
        <dbReference type="ARBA" id="ARBA00022487"/>
    </source>
</evidence>
<dbReference type="EMBL" id="JAGMWT010000010">
    <property type="protein sequence ID" value="KAH7120934.1"/>
    <property type="molecule type" value="Genomic_DNA"/>
</dbReference>
<dbReference type="InterPro" id="IPR011118">
    <property type="entry name" value="Tannase/feruloyl_esterase"/>
</dbReference>
<dbReference type="AlphaFoldDB" id="A0A9P9IIN7"/>
<evidence type="ECO:0000256" key="10">
    <source>
        <dbReference type="RuleBase" id="RU361238"/>
    </source>
</evidence>
<dbReference type="PANTHER" id="PTHR33938:SF15">
    <property type="entry name" value="FERULOYL ESTERASE B-RELATED"/>
    <property type="match status" value="1"/>
</dbReference>
<evidence type="ECO:0000313" key="12">
    <source>
        <dbReference type="Proteomes" id="UP000700596"/>
    </source>
</evidence>
<evidence type="ECO:0000256" key="7">
    <source>
        <dbReference type="ARBA" id="ARBA00022837"/>
    </source>
</evidence>
<evidence type="ECO:0000256" key="3">
    <source>
        <dbReference type="ARBA" id="ARBA00022651"/>
    </source>
</evidence>
<feature type="chain" id="PRO_5040536346" description="Carboxylic ester hydrolase" evidence="10">
    <location>
        <begin position="20"/>
        <end position="533"/>
    </location>
</feature>
<dbReference type="Proteomes" id="UP000700596">
    <property type="component" value="Unassembled WGS sequence"/>
</dbReference>
<feature type="signal peptide" evidence="10">
    <location>
        <begin position="1"/>
        <end position="19"/>
    </location>
</feature>
<dbReference type="GO" id="GO:0046872">
    <property type="term" value="F:metal ion binding"/>
    <property type="evidence" value="ECO:0007669"/>
    <property type="project" value="UniProtKB-KW"/>
</dbReference>
<evidence type="ECO:0000313" key="11">
    <source>
        <dbReference type="EMBL" id="KAH7120934.1"/>
    </source>
</evidence>
<keyword evidence="3" id="KW-0119">Carbohydrate metabolism</keyword>
<dbReference type="PANTHER" id="PTHR33938">
    <property type="entry name" value="FERULOYL ESTERASE B-RELATED"/>
    <property type="match status" value="1"/>
</dbReference>
<evidence type="ECO:0000256" key="9">
    <source>
        <dbReference type="ARBA" id="ARBA00034075"/>
    </source>
</evidence>
<keyword evidence="12" id="KW-1185">Reference proteome</keyword>
<dbReference type="Pfam" id="PF07519">
    <property type="entry name" value="Tannase"/>
    <property type="match status" value="2"/>
</dbReference>
<dbReference type="GO" id="GO:0045493">
    <property type="term" value="P:xylan catabolic process"/>
    <property type="evidence" value="ECO:0007669"/>
    <property type="project" value="UniProtKB-KW"/>
</dbReference>